<dbReference type="RefSeq" id="WP_344617632.1">
    <property type="nucleotide sequence ID" value="NZ_BAAARV010000075.1"/>
</dbReference>
<gene>
    <name evidence="1" type="ORF">GCM10010170_077790</name>
</gene>
<sequence>MLAGATLSWSAARALESWSYLPDHLNLSNAATVLARVHASSPVGPRLPSLGMAYLDLARYLVVALGLGAWRVSRDA</sequence>
<reference evidence="1 2" key="1">
    <citation type="journal article" date="2019" name="Int. J. Syst. Evol. Microbiol.">
        <title>The Global Catalogue of Microorganisms (GCM) 10K type strain sequencing project: providing services to taxonomists for standard genome sequencing and annotation.</title>
        <authorList>
            <consortium name="The Broad Institute Genomics Platform"/>
            <consortium name="The Broad Institute Genome Sequencing Center for Infectious Disease"/>
            <person name="Wu L."/>
            <person name="Ma J."/>
        </authorList>
    </citation>
    <scope>NUCLEOTIDE SEQUENCE [LARGE SCALE GENOMIC DNA]</scope>
    <source>
        <strain evidence="1 2">JCM 3272</strain>
    </source>
</reference>
<evidence type="ECO:0000313" key="2">
    <source>
        <dbReference type="Proteomes" id="UP001501444"/>
    </source>
</evidence>
<name>A0ABN3HB03_9ACTN</name>
<comment type="caution">
    <text evidence="1">The sequence shown here is derived from an EMBL/GenBank/DDBJ whole genome shotgun (WGS) entry which is preliminary data.</text>
</comment>
<accession>A0ABN3HB03</accession>
<proteinExistence type="predicted"/>
<dbReference type="EMBL" id="BAAARV010000075">
    <property type="protein sequence ID" value="GAA2374597.1"/>
    <property type="molecule type" value="Genomic_DNA"/>
</dbReference>
<keyword evidence="2" id="KW-1185">Reference proteome</keyword>
<dbReference type="Proteomes" id="UP001501444">
    <property type="component" value="Unassembled WGS sequence"/>
</dbReference>
<organism evidence="1 2">
    <name type="scientific">Dactylosporangium salmoneum</name>
    <dbReference type="NCBI Taxonomy" id="53361"/>
    <lineage>
        <taxon>Bacteria</taxon>
        <taxon>Bacillati</taxon>
        <taxon>Actinomycetota</taxon>
        <taxon>Actinomycetes</taxon>
        <taxon>Micromonosporales</taxon>
        <taxon>Micromonosporaceae</taxon>
        <taxon>Dactylosporangium</taxon>
    </lineage>
</organism>
<protein>
    <submittedName>
        <fullName evidence="1">Uncharacterized protein</fullName>
    </submittedName>
</protein>
<evidence type="ECO:0000313" key="1">
    <source>
        <dbReference type="EMBL" id="GAA2374597.1"/>
    </source>
</evidence>